<organism evidence="3 4">
    <name type="scientific">Abrus precatorius</name>
    <name type="common">Indian licorice</name>
    <name type="synonym">Glycine abrus</name>
    <dbReference type="NCBI Taxonomy" id="3816"/>
    <lineage>
        <taxon>Eukaryota</taxon>
        <taxon>Viridiplantae</taxon>
        <taxon>Streptophyta</taxon>
        <taxon>Embryophyta</taxon>
        <taxon>Tracheophyta</taxon>
        <taxon>Spermatophyta</taxon>
        <taxon>Magnoliopsida</taxon>
        <taxon>eudicotyledons</taxon>
        <taxon>Gunneridae</taxon>
        <taxon>Pentapetalae</taxon>
        <taxon>rosids</taxon>
        <taxon>fabids</taxon>
        <taxon>Fabales</taxon>
        <taxon>Fabaceae</taxon>
        <taxon>Papilionoideae</taxon>
        <taxon>50 kb inversion clade</taxon>
        <taxon>NPAAA clade</taxon>
        <taxon>indigoferoid/millettioid clade</taxon>
        <taxon>Abreae</taxon>
        <taxon>Abrus</taxon>
    </lineage>
</organism>
<dbReference type="KEGG" id="aprc:113854279"/>
<gene>
    <name evidence="4" type="primary">LOC113854279</name>
</gene>
<dbReference type="SUPFAM" id="SSF52540">
    <property type="entry name" value="P-loop containing nucleoside triphosphate hydrolases"/>
    <property type="match status" value="1"/>
</dbReference>
<evidence type="ECO:0000313" key="3">
    <source>
        <dbReference type="Proteomes" id="UP000694853"/>
    </source>
</evidence>
<dbReference type="Pfam" id="PF00931">
    <property type="entry name" value="NB-ARC"/>
    <property type="match status" value="1"/>
</dbReference>
<protein>
    <submittedName>
        <fullName evidence="4">Probable disease resistance protein At5g45440</fullName>
    </submittedName>
</protein>
<dbReference type="PANTHER" id="PTHR36766:SF40">
    <property type="entry name" value="DISEASE RESISTANCE PROTEIN RGA3"/>
    <property type="match status" value="1"/>
</dbReference>
<name>A0A8B8KD54_ABRPR</name>
<sequence length="358" mass="41112">MASDIAQFLKQNFLDSFQERALNLSPSVTSLLNAIKQEFEDNKVYWSPPPSESLFCMYQLDYALNEFQTYKTTLSPFSRPEQENDPKIMLGETKRRLIEIREKSQEDANSSLFTSSMFQTTDDSSYFPAFDEEISMILKWLESNDRGFKAIGIDGMCGTGKTKLVERVLEDPLVKGKYEKPIWVSLFDLTSKEEMDIRIVKELLACLNEDPDLLTEEPEDDWLVNKLNEKLKAQKYLIVLDGVWHCNDWFSDLYVEGQVGDRTKLLFSQALPKDAGGAVFVTSRIKEVTKQLVGEKNLIHLKPWSDEKMKEFVKRCMASQSKSNEPIPQEEIDYVAFHCHGLPLVAATLSDWIANQKI</sequence>
<dbReference type="InterPro" id="IPR027417">
    <property type="entry name" value="P-loop_NTPase"/>
</dbReference>
<accession>A0A8B8KD54</accession>
<keyword evidence="3" id="KW-1185">Reference proteome</keyword>
<dbReference type="GeneID" id="113854279"/>
<keyword evidence="1" id="KW-0611">Plant defense</keyword>
<dbReference type="Gene3D" id="3.40.50.300">
    <property type="entry name" value="P-loop containing nucleotide triphosphate hydrolases"/>
    <property type="match status" value="1"/>
</dbReference>
<dbReference type="PRINTS" id="PR00364">
    <property type="entry name" value="DISEASERSIST"/>
</dbReference>
<dbReference type="Proteomes" id="UP000694853">
    <property type="component" value="Unplaced"/>
</dbReference>
<dbReference type="AlphaFoldDB" id="A0A8B8KD54"/>
<dbReference type="OrthoDB" id="1436265at2759"/>
<evidence type="ECO:0000313" key="4">
    <source>
        <dbReference type="RefSeq" id="XP_027340994.1"/>
    </source>
</evidence>
<dbReference type="GO" id="GO:0006952">
    <property type="term" value="P:defense response"/>
    <property type="evidence" value="ECO:0007669"/>
    <property type="project" value="UniProtKB-KW"/>
</dbReference>
<dbReference type="RefSeq" id="XP_027340994.1">
    <property type="nucleotide sequence ID" value="XM_027485193.1"/>
</dbReference>
<feature type="domain" description="NB-ARC" evidence="2">
    <location>
        <begin position="132"/>
        <end position="314"/>
    </location>
</feature>
<dbReference type="InterPro" id="IPR002182">
    <property type="entry name" value="NB-ARC"/>
</dbReference>
<reference evidence="3" key="1">
    <citation type="journal article" date="2019" name="Toxins">
        <title>Detection of Abrin-Like and Prepropulchellin-Like Toxin Genes and Transcripts Using Whole Genome Sequencing and Full-Length Transcript Sequencing of Abrus precatorius.</title>
        <authorList>
            <person name="Hovde B.T."/>
            <person name="Daligault H.E."/>
            <person name="Hanschen E.R."/>
            <person name="Kunde Y.A."/>
            <person name="Johnson M.B."/>
            <person name="Starkenburg S.R."/>
            <person name="Johnson S.L."/>
        </authorList>
    </citation>
    <scope>NUCLEOTIDE SEQUENCE [LARGE SCALE GENOMIC DNA]</scope>
</reference>
<reference evidence="4" key="2">
    <citation type="submission" date="2025-08" db="UniProtKB">
        <authorList>
            <consortium name="RefSeq"/>
        </authorList>
    </citation>
    <scope>IDENTIFICATION</scope>
    <source>
        <tissue evidence="4">Young leaves</tissue>
    </source>
</reference>
<evidence type="ECO:0000259" key="2">
    <source>
        <dbReference type="Pfam" id="PF00931"/>
    </source>
</evidence>
<dbReference type="GO" id="GO:0043531">
    <property type="term" value="F:ADP binding"/>
    <property type="evidence" value="ECO:0007669"/>
    <property type="project" value="InterPro"/>
</dbReference>
<dbReference type="PANTHER" id="PTHR36766">
    <property type="entry name" value="PLANT BROAD-SPECTRUM MILDEW RESISTANCE PROTEIN RPW8"/>
    <property type="match status" value="1"/>
</dbReference>
<proteinExistence type="predicted"/>
<evidence type="ECO:0000256" key="1">
    <source>
        <dbReference type="ARBA" id="ARBA00022821"/>
    </source>
</evidence>